<comment type="caution">
    <text evidence="2">The sequence shown here is derived from an EMBL/GenBank/DDBJ whole genome shotgun (WGS) entry which is preliminary data.</text>
</comment>
<feature type="region of interest" description="Disordered" evidence="1">
    <location>
        <begin position="1"/>
        <end position="21"/>
    </location>
</feature>
<sequence>MVSFTPQGVSHSKTPRTSGILPSLAPRAYQRILLCGNERRPPLADLSKFLESVETVCERYRYLAKGFQDSFCIHCEVCDRSEHQWKCGRPVFAGLPD</sequence>
<evidence type="ECO:0000256" key="1">
    <source>
        <dbReference type="SAM" id="MobiDB-lite"/>
    </source>
</evidence>
<dbReference type="Proteomes" id="UP000024635">
    <property type="component" value="Unassembled WGS sequence"/>
</dbReference>
<keyword evidence="3" id="KW-1185">Reference proteome</keyword>
<evidence type="ECO:0000313" key="2">
    <source>
        <dbReference type="EMBL" id="EYC13255.1"/>
    </source>
</evidence>
<evidence type="ECO:0000313" key="3">
    <source>
        <dbReference type="Proteomes" id="UP000024635"/>
    </source>
</evidence>
<accession>A0A016UDL7</accession>
<dbReference type="EMBL" id="JARK01001380">
    <property type="protein sequence ID" value="EYC13255.1"/>
    <property type="molecule type" value="Genomic_DNA"/>
</dbReference>
<protein>
    <submittedName>
        <fullName evidence="2">Uncharacterized protein</fullName>
    </submittedName>
</protein>
<reference evidence="3" key="1">
    <citation type="journal article" date="2015" name="Nat. Genet.">
        <title>The genome and transcriptome of the zoonotic hookworm Ancylostoma ceylanicum identify infection-specific gene families.</title>
        <authorList>
            <person name="Schwarz E.M."/>
            <person name="Hu Y."/>
            <person name="Antoshechkin I."/>
            <person name="Miller M.M."/>
            <person name="Sternberg P.W."/>
            <person name="Aroian R.V."/>
        </authorList>
    </citation>
    <scope>NUCLEOTIDE SEQUENCE</scope>
    <source>
        <strain evidence="3">HY135</strain>
    </source>
</reference>
<organism evidence="2 3">
    <name type="scientific">Ancylostoma ceylanicum</name>
    <dbReference type="NCBI Taxonomy" id="53326"/>
    <lineage>
        <taxon>Eukaryota</taxon>
        <taxon>Metazoa</taxon>
        <taxon>Ecdysozoa</taxon>
        <taxon>Nematoda</taxon>
        <taxon>Chromadorea</taxon>
        <taxon>Rhabditida</taxon>
        <taxon>Rhabditina</taxon>
        <taxon>Rhabditomorpha</taxon>
        <taxon>Strongyloidea</taxon>
        <taxon>Ancylostomatidae</taxon>
        <taxon>Ancylostomatinae</taxon>
        <taxon>Ancylostoma</taxon>
    </lineage>
</organism>
<name>A0A016UDL7_9BILA</name>
<proteinExistence type="predicted"/>
<dbReference type="AlphaFoldDB" id="A0A016UDL7"/>
<gene>
    <name evidence="2" type="primary">Acey_s0044.g1063</name>
    <name evidence="2" type="ORF">Y032_0044g1063</name>
</gene>
<feature type="compositionally biased region" description="Polar residues" evidence="1">
    <location>
        <begin position="1"/>
        <end position="17"/>
    </location>
</feature>